<evidence type="ECO:0000313" key="1">
    <source>
        <dbReference type="EMBL" id="KHS57443.1"/>
    </source>
</evidence>
<dbReference type="OrthoDB" id="1751284at2"/>
<evidence type="ECO:0000313" key="2">
    <source>
        <dbReference type="Proteomes" id="UP000031189"/>
    </source>
</evidence>
<organism evidence="1 2">
    <name type="scientific">Terrisporobacter othiniensis</name>
    <dbReference type="NCBI Taxonomy" id="1577792"/>
    <lineage>
        <taxon>Bacteria</taxon>
        <taxon>Bacillati</taxon>
        <taxon>Bacillota</taxon>
        <taxon>Clostridia</taxon>
        <taxon>Peptostreptococcales</taxon>
        <taxon>Peptostreptococcaceae</taxon>
        <taxon>Terrisporobacter</taxon>
    </lineage>
</organism>
<gene>
    <name evidence="1" type="ORF">QX51_08290</name>
</gene>
<dbReference type="EMBL" id="JWHR01000075">
    <property type="protein sequence ID" value="KHS57443.1"/>
    <property type="molecule type" value="Genomic_DNA"/>
</dbReference>
<comment type="caution">
    <text evidence="1">The sequence shown here is derived from an EMBL/GenBank/DDBJ whole genome shotgun (WGS) entry which is preliminary data.</text>
</comment>
<accession>A0A0B3VX90</accession>
<dbReference type="RefSeq" id="WP_039679445.1">
    <property type="nucleotide sequence ID" value="NZ_JAWGXO010000008.1"/>
</dbReference>
<protein>
    <submittedName>
        <fullName evidence="1">Uncharacterized protein</fullName>
    </submittedName>
</protein>
<proteinExistence type="predicted"/>
<name>A0A0B3VX90_9FIRM</name>
<reference evidence="1 2" key="1">
    <citation type="submission" date="2014-12" db="EMBL/GenBank/DDBJ databases">
        <title>Draft genome sequence of Terrisporobacter sp. 08-306576, isolated from the blood culture of a bacteremia patient.</title>
        <authorList>
            <person name="Lund L.C."/>
            <person name="Sydenham T.V."/>
            <person name="Hogh S.V."/>
            <person name="Skov M.N."/>
            <person name="Kemp M."/>
            <person name="Justesen U.S."/>
        </authorList>
    </citation>
    <scope>NUCLEOTIDE SEQUENCE [LARGE SCALE GENOMIC DNA]</scope>
    <source>
        <strain evidence="1 2">08-306576</strain>
    </source>
</reference>
<keyword evidence="2" id="KW-1185">Reference proteome</keyword>
<dbReference type="Proteomes" id="UP000031189">
    <property type="component" value="Unassembled WGS sequence"/>
</dbReference>
<sequence>MVTVTKYLTQADLKRKICDCKEEEKLKVLFKEVSESELKMKPEQRMTGAYILRNEKVIASCEYCKKVYFIMTTFEGGIREHYLSIDSLELFDGSMRELRRVINNMFDEYENEVITVATEDHTIKVLDKYEDDEKIITKYVYLNREDKDLYKDLMED</sequence>
<dbReference type="AlphaFoldDB" id="A0A0B3VX90"/>